<reference evidence="3 4" key="1">
    <citation type="submission" date="2023-07" db="EMBL/GenBank/DDBJ databases">
        <title>Sorghum-associated microbial communities from plants grown in Nebraska, USA.</title>
        <authorList>
            <person name="Schachtman D."/>
        </authorList>
    </citation>
    <scope>NUCLEOTIDE SEQUENCE [LARGE SCALE GENOMIC DNA]</scope>
    <source>
        <strain evidence="3 4">BE248</strain>
    </source>
</reference>
<keyword evidence="1" id="KW-0808">Transferase</keyword>
<dbReference type="CDD" id="cd04647">
    <property type="entry name" value="LbH_MAT_like"/>
    <property type="match status" value="1"/>
</dbReference>
<dbReference type="SUPFAM" id="SSF51161">
    <property type="entry name" value="Trimeric LpxA-like enzymes"/>
    <property type="match status" value="1"/>
</dbReference>
<dbReference type="Gene3D" id="2.160.10.10">
    <property type="entry name" value="Hexapeptide repeat proteins"/>
    <property type="match status" value="1"/>
</dbReference>
<organism evidence="3 4">
    <name type="scientific">Aeromicrobium panaciterrae</name>
    <dbReference type="NCBI Taxonomy" id="363861"/>
    <lineage>
        <taxon>Bacteria</taxon>
        <taxon>Bacillati</taxon>
        <taxon>Actinomycetota</taxon>
        <taxon>Actinomycetes</taxon>
        <taxon>Propionibacteriales</taxon>
        <taxon>Nocardioidaceae</taxon>
        <taxon>Aeromicrobium</taxon>
    </lineage>
</organism>
<dbReference type="Proteomes" id="UP001257739">
    <property type="component" value="Unassembled WGS sequence"/>
</dbReference>
<dbReference type="InterPro" id="IPR011004">
    <property type="entry name" value="Trimer_LpxA-like_sf"/>
</dbReference>
<proteinExistence type="predicted"/>
<name>A0ABU1UL57_9ACTN</name>
<sequence length="193" mass="21193">MIRRFTPTLVRTTRRLTRPTGLFLRRTKLRLSHEGVELTGRVRIQRRTRIELARDAYLRIGNAHVGSDVYLVASRGARLELDGFFIGHHAVISAQERVSIGRGTGVGEYAMIRDSNHDPKHPIEEMRFVVSPVTIGENVWIGSGVSIMPGVTIGDNAIVAGSAVVTSDVPPNTTYAGVPARKIRDTGMTPRTA</sequence>
<keyword evidence="4" id="KW-1185">Reference proteome</keyword>
<evidence type="ECO:0000313" key="4">
    <source>
        <dbReference type="Proteomes" id="UP001257739"/>
    </source>
</evidence>
<evidence type="ECO:0000313" key="3">
    <source>
        <dbReference type="EMBL" id="MDR7085923.1"/>
    </source>
</evidence>
<keyword evidence="2" id="KW-0677">Repeat</keyword>
<protein>
    <submittedName>
        <fullName evidence="3">Acetyltransferase-like isoleucine patch superfamily enzyme</fullName>
    </submittedName>
</protein>
<dbReference type="InterPro" id="IPR051159">
    <property type="entry name" value="Hexapeptide_acetyltransf"/>
</dbReference>
<dbReference type="PANTHER" id="PTHR23416:SF78">
    <property type="entry name" value="LIPOPOLYSACCHARIDE BIOSYNTHESIS O-ACETYL TRANSFERASE WBBJ-RELATED"/>
    <property type="match status" value="1"/>
</dbReference>
<dbReference type="InterPro" id="IPR018357">
    <property type="entry name" value="Hexapep_transf_CS"/>
</dbReference>
<dbReference type="Pfam" id="PF00132">
    <property type="entry name" value="Hexapep"/>
    <property type="match status" value="1"/>
</dbReference>
<dbReference type="PANTHER" id="PTHR23416">
    <property type="entry name" value="SIALIC ACID SYNTHASE-RELATED"/>
    <property type="match status" value="1"/>
</dbReference>
<dbReference type="PROSITE" id="PS00101">
    <property type="entry name" value="HEXAPEP_TRANSFERASES"/>
    <property type="match status" value="1"/>
</dbReference>
<dbReference type="EMBL" id="JAVDWH010000001">
    <property type="protein sequence ID" value="MDR7085923.1"/>
    <property type="molecule type" value="Genomic_DNA"/>
</dbReference>
<comment type="caution">
    <text evidence="3">The sequence shown here is derived from an EMBL/GenBank/DDBJ whole genome shotgun (WGS) entry which is preliminary data.</text>
</comment>
<evidence type="ECO:0000256" key="1">
    <source>
        <dbReference type="ARBA" id="ARBA00022679"/>
    </source>
</evidence>
<gene>
    <name evidence="3" type="ORF">J2X11_000762</name>
</gene>
<dbReference type="RefSeq" id="WP_309966954.1">
    <property type="nucleotide sequence ID" value="NZ_JAVDWH010000001.1"/>
</dbReference>
<evidence type="ECO:0000256" key="2">
    <source>
        <dbReference type="ARBA" id="ARBA00022737"/>
    </source>
</evidence>
<accession>A0ABU1UL57</accession>
<dbReference type="InterPro" id="IPR001451">
    <property type="entry name" value="Hexapep"/>
</dbReference>